<organism evidence="6 7">
    <name type="scientific">Cricetulus griseus</name>
    <name type="common">Chinese hamster</name>
    <name type="synonym">Cricetulus barabensis griseus</name>
    <dbReference type="NCBI Taxonomy" id="10029"/>
    <lineage>
        <taxon>Eukaryota</taxon>
        <taxon>Metazoa</taxon>
        <taxon>Chordata</taxon>
        <taxon>Craniata</taxon>
        <taxon>Vertebrata</taxon>
        <taxon>Euteleostomi</taxon>
        <taxon>Mammalia</taxon>
        <taxon>Eutheria</taxon>
        <taxon>Euarchontoglires</taxon>
        <taxon>Glires</taxon>
        <taxon>Rodentia</taxon>
        <taxon>Myomorpha</taxon>
        <taxon>Muroidea</taxon>
        <taxon>Cricetidae</taxon>
        <taxon>Cricetinae</taxon>
        <taxon>Cricetulus</taxon>
    </lineage>
</organism>
<dbReference type="PROSITE" id="PS01009">
    <property type="entry name" value="CRISP_1"/>
    <property type="match status" value="1"/>
</dbReference>
<proteinExistence type="inferred from homology"/>
<evidence type="ECO:0000313" key="7">
    <source>
        <dbReference type="Proteomes" id="UP000694386"/>
    </source>
</evidence>
<keyword evidence="4" id="KW-0732">Signal</keyword>
<evidence type="ECO:0000256" key="3">
    <source>
        <dbReference type="PROSITE-ProRule" id="PRU01005"/>
    </source>
</evidence>
<dbReference type="InterPro" id="IPR014044">
    <property type="entry name" value="CAP_dom"/>
</dbReference>
<dbReference type="GO" id="GO:0005576">
    <property type="term" value="C:extracellular region"/>
    <property type="evidence" value="ECO:0007669"/>
    <property type="project" value="Ensembl"/>
</dbReference>
<dbReference type="FunFam" id="1.10.10.740:FF:000001">
    <property type="entry name" value="Cysteine-rich secretory protein 2"/>
    <property type="match status" value="1"/>
</dbReference>
<feature type="disulfide bond" evidence="3">
    <location>
        <begin position="226"/>
        <end position="239"/>
    </location>
</feature>
<evidence type="ECO:0000256" key="4">
    <source>
        <dbReference type="SAM" id="SignalP"/>
    </source>
</evidence>
<evidence type="ECO:0000256" key="1">
    <source>
        <dbReference type="ARBA" id="ARBA00009923"/>
    </source>
</evidence>
<dbReference type="InterPro" id="IPR013871">
    <property type="entry name" value="Cysteine_rich_secretory"/>
</dbReference>
<dbReference type="PROSITE" id="PS51670">
    <property type="entry name" value="SHKT"/>
    <property type="match status" value="1"/>
</dbReference>
<dbReference type="Gene3D" id="1.10.10.740">
    <property type="entry name" value="Crisp domain"/>
    <property type="match status" value="1"/>
</dbReference>
<dbReference type="InterPro" id="IPR001283">
    <property type="entry name" value="CRISP-related"/>
</dbReference>
<dbReference type="InterPro" id="IPR003582">
    <property type="entry name" value="ShKT_dom"/>
</dbReference>
<dbReference type="PROSITE" id="PS01010">
    <property type="entry name" value="CRISP_2"/>
    <property type="match status" value="1"/>
</dbReference>
<dbReference type="Pfam" id="PF08562">
    <property type="entry name" value="Crisp"/>
    <property type="match status" value="1"/>
</dbReference>
<protein>
    <recommendedName>
        <fullName evidence="5">ShKT domain-containing protein</fullName>
    </recommendedName>
</protein>
<dbReference type="Gene3D" id="3.40.33.10">
    <property type="entry name" value="CAP"/>
    <property type="match status" value="1"/>
</dbReference>
<accession>A0A8C2L941</accession>
<comment type="similarity">
    <text evidence="1">Belongs to the CRISP family.</text>
</comment>
<name>A0A8C2L941_CRIGR</name>
<dbReference type="GO" id="GO:0042581">
    <property type="term" value="C:specific granule"/>
    <property type="evidence" value="ECO:0007669"/>
    <property type="project" value="Ensembl"/>
</dbReference>
<dbReference type="Ensembl" id="ENSCGRT00001000303.1">
    <property type="protein sequence ID" value="ENSCGRP00001000279.1"/>
    <property type="gene ID" value="ENSCGRG00001000239.1"/>
</dbReference>
<dbReference type="Pfam" id="PF00188">
    <property type="entry name" value="CAP"/>
    <property type="match status" value="1"/>
</dbReference>
<dbReference type="Proteomes" id="UP000694386">
    <property type="component" value="Unplaced"/>
</dbReference>
<reference evidence="6" key="2">
    <citation type="submission" date="2025-09" db="UniProtKB">
        <authorList>
            <consortium name="Ensembl"/>
        </authorList>
    </citation>
    <scope>IDENTIFICATION</scope>
</reference>
<dbReference type="InterPro" id="IPR034117">
    <property type="entry name" value="SCP_CRISP"/>
</dbReference>
<dbReference type="AlphaFoldDB" id="A0A8C2L941"/>
<reference evidence="6" key="1">
    <citation type="submission" date="2025-08" db="UniProtKB">
        <authorList>
            <consortium name="Ensembl"/>
        </authorList>
    </citation>
    <scope>IDENTIFICATION</scope>
</reference>
<feature type="chain" id="PRO_5034175164" description="ShKT domain-containing protein" evidence="4">
    <location>
        <begin position="20"/>
        <end position="246"/>
    </location>
</feature>
<dbReference type="InterPro" id="IPR042076">
    <property type="entry name" value="Crisp-like_dom"/>
</dbReference>
<sequence>MTLLPLLLLLAAALPPSLLHNYLDFVVSLDDLSTARDSIREEIVNKHNELRKMVSPPASDLLMMQWSNDAQENAQKWASQCTFQHSPREDRKIKNLACGENLFMSDYLTSWSSAVQQWYDEVHSFDFGSGPTSSSAVVGHYTQLVWNTSYLVACGIAECRDQSWRYLYVCQYCPPGNYVRRKYIPYTIGDPCGSCPNDCEDGLCTNSCGYQDDYSNCGDLKASVTCKHPMVKEHCKATCNCEGKIH</sequence>
<dbReference type="PANTHER" id="PTHR10334">
    <property type="entry name" value="CYSTEINE-RICH SECRETORY PROTEIN-RELATED"/>
    <property type="match status" value="1"/>
</dbReference>
<dbReference type="CDD" id="cd05383">
    <property type="entry name" value="CAP_CRISP"/>
    <property type="match status" value="1"/>
</dbReference>
<dbReference type="FunFam" id="3.40.33.10:FF:000005">
    <property type="entry name" value="Cysteine-rich secretory protein 2"/>
    <property type="match status" value="1"/>
</dbReference>
<evidence type="ECO:0000256" key="2">
    <source>
        <dbReference type="ARBA" id="ARBA00023157"/>
    </source>
</evidence>
<dbReference type="SUPFAM" id="SSF57546">
    <property type="entry name" value="Crisp domain-like"/>
    <property type="match status" value="1"/>
</dbReference>
<feature type="domain" description="ShKT" evidence="5">
    <location>
        <begin position="208"/>
        <end position="241"/>
    </location>
</feature>
<dbReference type="SMART" id="SM00198">
    <property type="entry name" value="SCP"/>
    <property type="match status" value="1"/>
</dbReference>
<gene>
    <name evidence="6" type="primary">LOC100755475</name>
</gene>
<feature type="signal peptide" evidence="4">
    <location>
        <begin position="1"/>
        <end position="19"/>
    </location>
</feature>
<dbReference type="InterPro" id="IPR018244">
    <property type="entry name" value="Allrgn_V5/Tpx1_CS"/>
</dbReference>
<dbReference type="InterPro" id="IPR035940">
    <property type="entry name" value="CAP_sf"/>
</dbReference>
<comment type="caution">
    <text evidence="3">Lacks conserved residue(s) required for the propagation of feature annotation.</text>
</comment>
<dbReference type="SUPFAM" id="SSF55797">
    <property type="entry name" value="PR-1-like"/>
    <property type="match status" value="1"/>
</dbReference>
<dbReference type="PRINTS" id="PR00837">
    <property type="entry name" value="V5TPXLIKE"/>
</dbReference>
<keyword evidence="2 3" id="KW-1015">Disulfide bond</keyword>
<evidence type="ECO:0000259" key="5">
    <source>
        <dbReference type="PROSITE" id="PS51670"/>
    </source>
</evidence>
<feature type="disulfide bond" evidence="3">
    <location>
        <begin position="217"/>
        <end position="235"/>
    </location>
</feature>
<evidence type="ECO:0000313" key="6">
    <source>
        <dbReference type="Ensembl" id="ENSCGRP00001000279.1"/>
    </source>
</evidence>